<reference evidence="2" key="1">
    <citation type="journal article" date="2021" name="Mol. Ecol. Resour.">
        <title>Apolygus lucorum genome provides insights into omnivorousness and mesophyll feeding.</title>
        <authorList>
            <person name="Liu Y."/>
            <person name="Liu H."/>
            <person name="Wang H."/>
            <person name="Huang T."/>
            <person name="Liu B."/>
            <person name="Yang B."/>
            <person name="Yin L."/>
            <person name="Li B."/>
            <person name="Zhang Y."/>
            <person name="Zhang S."/>
            <person name="Jiang F."/>
            <person name="Zhang X."/>
            <person name="Ren Y."/>
            <person name="Wang B."/>
            <person name="Wang S."/>
            <person name="Lu Y."/>
            <person name="Wu K."/>
            <person name="Fan W."/>
            <person name="Wang G."/>
        </authorList>
    </citation>
    <scope>NUCLEOTIDE SEQUENCE</scope>
    <source>
        <strain evidence="2">12Hb</strain>
    </source>
</reference>
<organism evidence="2 3">
    <name type="scientific">Apolygus lucorum</name>
    <name type="common">Small green plant bug</name>
    <name type="synonym">Lygocoris lucorum</name>
    <dbReference type="NCBI Taxonomy" id="248454"/>
    <lineage>
        <taxon>Eukaryota</taxon>
        <taxon>Metazoa</taxon>
        <taxon>Ecdysozoa</taxon>
        <taxon>Arthropoda</taxon>
        <taxon>Hexapoda</taxon>
        <taxon>Insecta</taxon>
        <taxon>Pterygota</taxon>
        <taxon>Neoptera</taxon>
        <taxon>Paraneoptera</taxon>
        <taxon>Hemiptera</taxon>
        <taxon>Heteroptera</taxon>
        <taxon>Panheteroptera</taxon>
        <taxon>Cimicomorpha</taxon>
        <taxon>Miridae</taxon>
        <taxon>Mirini</taxon>
        <taxon>Apolygus</taxon>
    </lineage>
</organism>
<protein>
    <submittedName>
        <fullName evidence="2">Uncharacterized protein</fullName>
    </submittedName>
</protein>
<dbReference type="Proteomes" id="UP000466442">
    <property type="component" value="Linkage Group LG12"/>
</dbReference>
<evidence type="ECO:0000313" key="3">
    <source>
        <dbReference type="Proteomes" id="UP000466442"/>
    </source>
</evidence>
<sequence length="83" mass="9013">MVAREVGATTPAQRRLLRRLLPPARATLSLPATEMVEHRPPREVDVSRSSGSEAFGGSRRTASAARIESRKPARRTTAHPSAN</sequence>
<feature type="compositionally biased region" description="Basic and acidic residues" evidence="1">
    <location>
        <begin position="35"/>
        <end position="46"/>
    </location>
</feature>
<comment type="caution">
    <text evidence="2">The sequence shown here is derived from an EMBL/GenBank/DDBJ whole genome shotgun (WGS) entry which is preliminary data.</text>
</comment>
<proteinExistence type="predicted"/>
<dbReference type="EMBL" id="WIXP02000012">
    <property type="protein sequence ID" value="KAF6202182.1"/>
    <property type="molecule type" value="Genomic_DNA"/>
</dbReference>
<evidence type="ECO:0000256" key="1">
    <source>
        <dbReference type="SAM" id="MobiDB-lite"/>
    </source>
</evidence>
<accession>A0A8S9WZK6</accession>
<gene>
    <name evidence="2" type="ORF">GE061_004580</name>
</gene>
<evidence type="ECO:0000313" key="2">
    <source>
        <dbReference type="EMBL" id="KAF6202182.1"/>
    </source>
</evidence>
<feature type="region of interest" description="Disordered" evidence="1">
    <location>
        <begin position="26"/>
        <end position="83"/>
    </location>
</feature>
<name>A0A8S9WZK6_APOLU</name>
<dbReference type="AlphaFoldDB" id="A0A8S9WZK6"/>
<keyword evidence="3" id="KW-1185">Reference proteome</keyword>